<evidence type="ECO:0000256" key="2">
    <source>
        <dbReference type="SAM" id="Coils"/>
    </source>
</evidence>
<feature type="coiled-coil region" evidence="2">
    <location>
        <begin position="338"/>
        <end position="365"/>
    </location>
</feature>
<protein>
    <recommendedName>
        <fullName evidence="4">MATH domain-containing protein</fullName>
    </recommendedName>
</protein>
<comment type="caution">
    <text evidence="5">The sequence shown here is derived from an EMBL/GenBank/DDBJ whole genome shotgun (WGS) entry which is preliminary data.</text>
</comment>
<dbReference type="PANTHER" id="PTHR46236">
    <property type="entry name" value="TRAF-LIKE SUPERFAMILY PROTEIN"/>
    <property type="match status" value="1"/>
</dbReference>
<reference evidence="5 6" key="3">
    <citation type="submission" date="2019-11" db="EMBL/GenBank/DDBJ databases">
        <title>A de novo genome assembly of a pear dwarfing rootstock.</title>
        <authorList>
            <person name="Wang F."/>
            <person name="Wang J."/>
            <person name="Li S."/>
            <person name="Zhang Y."/>
            <person name="Fang M."/>
            <person name="Ma L."/>
            <person name="Zhao Y."/>
            <person name="Jiang S."/>
        </authorList>
    </citation>
    <scope>NUCLEOTIDE SEQUENCE [LARGE SCALE GENOMIC DNA]</scope>
    <source>
        <strain evidence="5">S2</strain>
        <tissue evidence="5">Leaf</tissue>
    </source>
</reference>
<dbReference type="AlphaFoldDB" id="A0A5N5F126"/>
<dbReference type="SUPFAM" id="SSF49599">
    <property type="entry name" value="TRAF domain-like"/>
    <property type="match status" value="1"/>
</dbReference>
<feature type="domain" description="MATH" evidence="4">
    <location>
        <begin position="15"/>
        <end position="150"/>
    </location>
</feature>
<proteinExistence type="predicted"/>
<sequence>MTSNNREDKEEEVVSGTFTWVIENFSKLNNNKLFSDVFTIAGFKWRILVVRPKWLSDQDPNGLVQLAIYLGIADASSLAPGWSRYSSFRLTLVNRLDTNKSITKPATGSVKEFTENHKEWGFKSFIPLIKLYDSAAGYLVNDTCIVEAQLKVSIRIGDQGSNVYASMEHSEKEHKGQEPSIVTSVQAENSSPAPKTPCSKFQHTPGSGKVCTEPADVDPTEPSLVKELGEVPTNLTGELIEFRGLGQIEKAYIPLLEEVCSLHPSLIECLHKRNRMVVECAFTALGGVLHFLKTTKVKDMTEDARAHLQSLWEDVHMFKFDLAWLEPHVQSALDMKKLMERSRRVKRLREDVDILDNEMKRRSAALAVTEVDLEIAKRDLEKEEKGIATIDMDSELGYGMR</sequence>
<evidence type="ECO:0000256" key="3">
    <source>
        <dbReference type="SAM" id="MobiDB-lite"/>
    </source>
</evidence>
<reference evidence="5 6" key="1">
    <citation type="submission" date="2019-09" db="EMBL/GenBank/DDBJ databases">
        <authorList>
            <person name="Ou C."/>
        </authorList>
    </citation>
    <scope>NUCLEOTIDE SEQUENCE [LARGE SCALE GENOMIC DNA]</scope>
    <source>
        <strain evidence="5">S2</strain>
        <tissue evidence="5">Leaf</tissue>
    </source>
</reference>
<keyword evidence="1 2" id="KW-0175">Coiled coil</keyword>
<dbReference type="Gene3D" id="2.60.210.10">
    <property type="entry name" value="Apoptosis, Tumor Necrosis Factor Receptor Associated Protein 2, Chain A"/>
    <property type="match status" value="1"/>
</dbReference>
<name>A0A5N5F126_9ROSA</name>
<dbReference type="OrthoDB" id="1090269at2759"/>
<dbReference type="SMART" id="SM00061">
    <property type="entry name" value="MATH"/>
    <property type="match status" value="1"/>
</dbReference>
<dbReference type="Proteomes" id="UP000327157">
    <property type="component" value="Chromosome 7"/>
</dbReference>
<dbReference type="PROSITE" id="PS50144">
    <property type="entry name" value="MATH"/>
    <property type="match status" value="1"/>
</dbReference>
<evidence type="ECO:0000313" key="5">
    <source>
        <dbReference type="EMBL" id="KAB2594900.1"/>
    </source>
</evidence>
<dbReference type="Pfam" id="PF22486">
    <property type="entry name" value="MATH_2"/>
    <property type="match status" value="1"/>
</dbReference>
<dbReference type="InterPro" id="IPR008974">
    <property type="entry name" value="TRAF-like"/>
</dbReference>
<evidence type="ECO:0000313" key="6">
    <source>
        <dbReference type="Proteomes" id="UP000327157"/>
    </source>
</evidence>
<evidence type="ECO:0000256" key="1">
    <source>
        <dbReference type="ARBA" id="ARBA00023054"/>
    </source>
</evidence>
<dbReference type="InterPro" id="IPR002083">
    <property type="entry name" value="MATH/TRAF_dom"/>
</dbReference>
<dbReference type="EMBL" id="SMOL01000781">
    <property type="protein sequence ID" value="KAB2594900.1"/>
    <property type="molecule type" value="Genomic_DNA"/>
</dbReference>
<dbReference type="PANTHER" id="PTHR46236:SF35">
    <property type="entry name" value="MATH DOMAIN-CONTAINING PROTEIN"/>
    <property type="match status" value="1"/>
</dbReference>
<evidence type="ECO:0000259" key="4">
    <source>
        <dbReference type="PROSITE" id="PS50144"/>
    </source>
</evidence>
<organism evidence="5 6">
    <name type="scientific">Pyrus ussuriensis x Pyrus communis</name>
    <dbReference type="NCBI Taxonomy" id="2448454"/>
    <lineage>
        <taxon>Eukaryota</taxon>
        <taxon>Viridiplantae</taxon>
        <taxon>Streptophyta</taxon>
        <taxon>Embryophyta</taxon>
        <taxon>Tracheophyta</taxon>
        <taxon>Spermatophyta</taxon>
        <taxon>Magnoliopsida</taxon>
        <taxon>eudicotyledons</taxon>
        <taxon>Gunneridae</taxon>
        <taxon>Pentapetalae</taxon>
        <taxon>rosids</taxon>
        <taxon>fabids</taxon>
        <taxon>Rosales</taxon>
        <taxon>Rosaceae</taxon>
        <taxon>Amygdaloideae</taxon>
        <taxon>Maleae</taxon>
        <taxon>Pyrus</taxon>
    </lineage>
</organism>
<feature type="compositionally biased region" description="Polar residues" evidence="3">
    <location>
        <begin position="180"/>
        <end position="205"/>
    </location>
</feature>
<accession>A0A5N5F126</accession>
<reference evidence="6" key="2">
    <citation type="submission" date="2019-10" db="EMBL/GenBank/DDBJ databases">
        <title>A de novo genome assembly of a pear dwarfing rootstock.</title>
        <authorList>
            <person name="Wang F."/>
            <person name="Wang J."/>
            <person name="Li S."/>
            <person name="Zhang Y."/>
            <person name="Fang M."/>
            <person name="Ma L."/>
            <person name="Zhao Y."/>
            <person name="Jiang S."/>
        </authorList>
    </citation>
    <scope>NUCLEOTIDE SEQUENCE [LARGE SCALE GENOMIC DNA]</scope>
</reference>
<gene>
    <name evidence="5" type="ORF">D8674_030350</name>
</gene>
<dbReference type="InterPro" id="IPR050804">
    <property type="entry name" value="MCC"/>
</dbReference>
<dbReference type="CDD" id="cd00121">
    <property type="entry name" value="MATH"/>
    <property type="match status" value="1"/>
</dbReference>
<keyword evidence="6" id="KW-1185">Reference proteome</keyword>
<feature type="compositionally biased region" description="Basic and acidic residues" evidence="3">
    <location>
        <begin position="168"/>
        <end position="177"/>
    </location>
</feature>
<feature type="region of interest" description="Disordered" evidence="3">
    <location>
        <begin position="165"/>
        <end position="218"/>
    </location>
</feature>